<evidence type="ECO:0000256" key="6">
    <source>
        <dbReference type="ARBA" id="ARBA00022840"/>
    </source>
</evidence>
<dbReference type="Pfam" id="PF07714">
    <property type="entry name" value="PK_Tyr_Ser-Thr"/>
    <property type="match status" value="1"/>
</dbReference>
<dbReference type="SUPFAM" id="SSF52540">
    <property type="entry name" value="P-loop containing nucleoside triphosphate hydrolases"/>
    <property type="match status" value="1"/>
</dbReference>
<dbReference type="GO" id="GO:0005525">
    <property type="term" value="F:GTP binding"/>
    <property type="evidence" value="ECO:0007669"/>
    <property type="project" value="UniProtKB-KW"/>
</dbReference>
<proteinExistence type="inferred from homology"/>
<keyword evidence="4" id="KW-0677">Repeat</keyword>
<gene>
    <name evidence="10" type="ORF">AAFF_G00429090</name>
</gene>
<evidence type="ECO:0000256" key="1">
    <source>
        <dbReference type="ARBA" id="ARBA00001946"/>
    </source>
</evidence>
<comment type="caution">
    <text evidence="10">The sequence shown here is derived from an EMBL/GenBank/DDBJ whole genome shotgun (WGS) entry which is preliminary data.</text>
</comment>
<evidence type="ECO:0000256" key="3">
    <source>
        <dbReference type="ARBA" id="ARBA00022614"/>
    </source>
</evidence>
<dbReference type="InterPro" id="IPR002110">
    <property type="entry name" value="Ankyrin_rpt"/>
</dbReference>
<dbReference type="Pfam" id="PF12796">
    <property type="entry name" value="Ank_2"/>
    <property type="match status" value="1"/>
</dbReference>
<dbReference type="Gene3D" id="1.10.510.10">
    <property type="entry name" value="Transferase(Phosphotransferase) domain 1"/>
    <property type="match status" value="1"/>
</dbReference>
<dbReference type="GO" id="GO:0004672">
    <property type="term" value="F:protein kinase activity"/>
    <property type="evidence" value="ECO:0007669"/>
    <property type="project" value="InterPro"/>
</dbReference>
<dbReference type="SUPFAM" id="SSF48403">
    <property type="entry name" value="Ankyrin repeat"/>
    <property type="match status" value="1"/>
</dbReference>
<feature type="compositionally biased region" description="Pro residues" evidence="7">
    <location>
        <begin position="1886"/>
        <end position="1904"/>
    </location>
</feature>
<dbReference type="Pfam" id="PF00560">
    <property type="entry name" value="LRR_1"/>
    <property type="match status" value="1"/>
</dbReference>
<feature type="domain" description="Roc" evidence="9">
    <location>
        <begin position="624"/>
        <end position="818"/>
    </location>
</feature>
<dbReference type="InterPro" id="IPR032675">
    <property type="entry name" value="LRR_dom_sf"/>
</dbReference>
<dbReference type="InterPro" id="IPR057263">
    <property type="entry name" value="COR-B"/>
</dbReference>
<keyword evidence="3" id="KW-0433">Leucine-rich repeat</keyword>
<reference evidence="10" key="1">
    <citation type="journal article" date="2023" name="Science">
        <title>Genome structures resolve the early diversification of teleost fishes.</title>
        <authorList>
            <person name="Parey E."/>
            <person name="Louis A."/>
            <person name="Montfort J."/>
            <person name="Bouchez O."/>
            <person name="Roques C."/>
            <person name="Iampietro C."/>
            <person name="Lluch J."/>
            <person name="Castinel A."/>
            <person name="Donnadieu C."/>
            <person name="Desvignes T."/>
            <person name="Floi Bucao C."/>
            <person name="Jouanno E."/>
            <person name="Wen M."/>
            <person name="Mejri S."/>
            <person name="Dirks R."/>
            <person name="Jansen H."/>
            <person name="Henkel C."/>
            <person name="Chen W.J."/>
            <person name="Zahm M."/>
            <person name="Cabau C."/>
            <person name="Klopp C."/>
            <person name="Thompson A.W."/>
            <person name="Robinson-Rechavi M."/>
            <person name="Braasch I."/>
            <person name="Lecointre G."/>
            <person name="Bobe J."/>
            <person name="Postlethwait J.H."/>
            <person name="Berthelot C."/>
            <person name="Roest Crollius H."/>
            <person name="Guiguen Y."/>
        </authorList>
    </citation>
    <scope>NUCLEOTIDE SEQUENCE</scope>
    <source>
        <strain evidence="10">NC1722</strain>
    </source>
</reference>
<dbReference type="EMBL" id="JAINUG010000091">
    <property type="protein sequence ID" value="KAJ8398339.1"/>
    <property type="molecule type" value="Genomic_DNA"/>
</dbReference>
<dbReference type="Pfam" id="PF13855">
    <property type="entry name" value="LRR_8"/>
    <property type="match status" value="1"/>
</dbReference>
<dbReference type="FunFam" id="1.10.510.10:FF:000361">
    <property type="entry name" value="Leucine-rich repeat serine/threonine-protein kinase 1"/>
    <property type="match status" value="1"/>
</dbReference>
<dbReference type="Pfam" id="PF25497">
    <property type="entry name" value="COR-B"/>
    <property type="match status" value="1"/>
</dbReference>
<comment type="cofactor">
    <cofactor evidence="1">
        <name>Mg(2+)</name>
        <dbReference type="ChEBI" id="CHEBI:18420"/>
    </cofactor>
</comment>
<evidence type="ECO:0000256" key="4">
    <source>
        <dbReference type="ARBA" id="ARBA00022737"/>
    </source>
</evidence>
<keyword evidence="6" id="KW-0067">ATP-binding</keyword>
<dbReference type="PROSITE" id="PS51424">
    <property type="entry name" value="ROC"/>
    <property type="match status" value="1"/>
</dbReference>
<accession>A0AAD7WJI9</accession>
<feature type="compositionally biased region" description="Low complexity" evidence="7">
    <location>
        <begin position="1854"/>
        <end position="1867"/>
    </location>
</feature>
<dbReference type="InterPro" id="IPR027417">
    <property type="entry name" value="P-loop_NTPase"/>
</dbReference>
<dbReference type="InterPro" id="IPR020859">
    <property type="entry name" value="ROC"/>
</dbReference>
<evidence type="ECO:0000259" key="8">
    <source>
        <dbReference type="PROSITE" id="PS50011"/>
    </source>
</evidence>
<dbReference type="PROSITE" id="PS51450">
    <property type="entry name" value="LRR"/>
    <property type="match status" value="2"/>
</dbReference>
<dbReference type="InterPro" id="IPR001245">
    <property type="entry name" value="Ser-Thr/Tyr_kinase_cat_dom"/>
</dbReference>
<dbReference type="PANTHER" id="PTHR48056">
    <property type="entry name" value="LRR RECEPTOR-LIKE SERINE/THREONINE-PROTEIN KINASE-RELATED"/>
    <property type="match status" value="1"/>
</dbReference>
<evidence type="ECO:0000313" key="10">
    <source>
        <dbReference type="EMBL" id="KAJ8398339.1"/>
    </source>
</evidence>
<evidence type="ECO:0008006" key="12">
    <source>
        <dbReference type="Google" id="ProtNLM"/>
    </source>
</evidence>
<feature type="region of interest" description="Disordered" evidence="7">
    <location>
        <begin position="1"/>
        <end position="40"/>
    </location>
</feature>
<keyword evidence="5" id="KW-0547">Nucleotide-binding</keyword>
<evidence type="ECO:0000313" key="11">
    <source>
        <dbReference type="Proteomes" id="UP001221898"/>
    </source>
</evidence>
<feature type="compositionally biased region" description="Pro residues" evidence="7">
    <location>
        <begin position="1791"/>
        <end position="1802"/>
    </location>
</feature>
<protein>
    <recommendedName>
        <fullName evidence="12">Non-specific serine/threonine protein kinase</fullName>
    </recommendedName>
</protein>
<evidence type="ECO:0000256" key="7">
    <source>
        <dbReference type="SAM" id="MobiDB-lite"/>
    </source>
</evidence>
<dbReference type="GO" id="GO:0005524">
    <property type="term" value="F:ATP binding"/>
    <property type="evidence" value="ECO:0007669"/>
    <property type="project" value="UniProtKB-KW"/>
</dbReference>
<dbReference type="InterPro" id="IPR001611">
    <property type="entry name" value="Leu-rich_rpt"/>
</dbReference>
<evidence type="ECO:0000259" key="9">
    <source>
        <dbReference type="PROSITE" id="PS51424"/>
    </source>
</evidence>
<dbReference type="SUPFAM" id="SSF56112">
    <property type="entry name" value="Protein kinase-like (PK-like)"/>
    <property type="match status" value="1"/>
</dbReference>
<dbReference type="Gene3D" id="3.80.10.10">
    <property type="entry name" value="Ribonuclease Inhibitor"/>
    <property type="match status" value="3"/>
</dbReference>
<dbReference type="Gene3D" id="3.40.50.300">
    <property type="entry name" value="P-loop containing nucleotide triphosphate hydrolases"/>
    <property type="match status" value="1"/>
</dbReference>
<comment type="similarity">
    <text evidence="2">Belongs to the protein kinase superfamily. TKL Ser/Thr protein kinase family. ROCO subfamily.</text>
</comment>
<dbReference type="SUPFAM" id="SSF52058">
    <property type="entry name" value="L domain-like"/>
    <property type="match status" value="1"/>
</dbReference>
<evidence type="ECO:0000256" key="2">
    <source>
        <dbReference type="ARBA" id="ARBA00008171"/>
    </source>
</evidence>
<dbReference type="SMART" id="SM00248">
    <property type="entry name" value="ANK"/>
    <property type="match status" value="5"/>
</dbReference>
<dbReference type="SMART" id="SM00364">
    <property type="entry name" value="LRR_BAC"/>
    <property type="match status" value="6"/>
</dbReference>
<dbReference type="Gene3D" id="3.30.70.1390">
    <property type="entry name" value="ROC domain from the Parkinson's disease-associated leucine-rich repeat kinase 2"/>
    <property type="match status" value="1"/>
</dbReference>
<organism evidence="10 11">
    <name type="scientific">Aldrovandia affinis</name>
    <dbReference type="NCBI Taxonomy" id="143900"/>
    <lineage>
        <taxon>Eukaryota</taxon>
        <taxon>Metazoa</taxon>
        <taxon>Chordata</taxon>
        <taxon>Craniata</taxon>
        <taxon>Vertebrata</taxon>
        <taxon>Euteleostomi</taxon>
        <taxon>Actinopterygii</taxon>
        <taxon>Neopterygii</taxon>
        <taxon>Teleostei</taxon>
        <taxon>Notacanthiformes</taxon>
        <taxon>Halosauridae</taxon>
        <taxon>Aldrovandia</taxon>
    </lineage>
</organism>
<dbReference type="Proteomes" id="UP001221898">
    <property type="component" value="Unassembled WGS sequence"/>
</dbReference>
<evidence type="ECO:0000256" key="5">
    <source>
        <dbReference type="ARBA" id="ARBA00022741"/>
    </source>
</evidence>
<dbReference type="InterPro" id="IPR003591">
    <property type="entry name" value="Leu-rich_rpt_typical-subtyp"/>
</dbReference>
<dbReference type="SMART" id="SM00220">
    <property type="entry name" value="S_TKc"/>
    <property type="match status" value="1"/>
</dbReference>
<dbReference type="SMART" id="SM00369">
    <property type="entry name" value="LRR_TYP"/>
    <property type="match status" value="8"/>
</dbReference>
<dbReference type="Pfam" id="PF08477">
    <property type="entry name" value="Roc"/>
    <property type="match status" value="1"/>
</dbReference>
<dbReference type="InterPro" id="IPR011009">
    <property type="entry name" value="Kinase-like_dom_sf"/>
</dbReference>
<feature type="domain" description="Protein kinase" evidence="8">
    <location>
        <begin position="1233"/>
        <end position="1518"/>
    </location>
</feature>
<dbReference type="FunFam" id="3.80.10.10:FF:000091">
    <property type="entry name" value="leucine-rich repeat serine/threonine-protein kinase 1"/>
    <property type="match status" value="1"/>
</dbReference>
<keyword evidence="11" id="KW-1185">Reference proteome</keyword>
<name>A0AAD7WJI9_9TELE</name>
<dbReference type="Gene3D" id="1.25.40.20">
    <property type="entry name" value="Ankyrin repeat-containing domain"/>
    <property type="match status" value="1"/>
</dbReference>
<dbReference type="InterPro" id="IPR050647">
    <property type="entry name" value="Plant_LRR-RLKs"/>
</dbReference>
<feature type="region of interest" description="Disordered" evidence="7">
    <location>
        <begin position="1780"/>
        <end position="1909"/>
    </location>
</feature>
<dbReference type="GO" id="GO:0009966">
    <property type="term" value="P:regulation of signal transduction"/>
    <property type="evidence" value="ECO:0007669"/>
    <property type="project" value="UniProtKB-ARBA"/>
</dbReference>
<dbReference type="InterPro" id="IPR036770">
    <property type="entry name" value="Ankyrin_rpt-contain_sf"/>
</dbReference>
<dbReference type="PROSITE" id="PS50011">
    <property type="entry name" value="PROTEIN_KINASE_DOM"/>
    <property type="match status" value="1"/>
</dbReference>
<sequence length="1932" mass="213846">MYWSVGLSEARGDKEDNMDEEEGAAGMGGKQSLAGSPALSASPTLESIRAAYRVGESSRARELIRVSCAEGGGAQRLEQRELLCVAARHGDAESVRYLVREERAPVPREPSEDNPAILAAHHGHAHVIRELLDSIPGPCVPRDLLNWMLATACQRGHLDVVKLLVHTYSADAEDCGVRNHDNFAIITGLPLYAAARAGNEEISGFLLKNGAGFTSYTLMDHPAFSRQLLRTQFVGPSEAEESGDVQDALSICWSGLSLPWIELDWFIDLSARITRLDLSSNGLTALPSVVPWGLIHLRSLDLSENKLRELPTARCSQEIICTQLREVNLSQNELVHLPSGLLHLTRIKKLTAAKNQLRALFDVPNETNWIGLRKLEELDVSDNSLTTLPSPALHCLKSLISLNVNRNKLTAFPDPWACPLKYCRAAGNEIASLPDTISIFWRSQLREVDFSDNALKELPAYIFELEALVSLKLCGNQLSALPAPANWTCSQLKSLDLSRNQLGKSVEGTKTRKRASFFTTWHRRDPDAGSLVEFPSILRDSLEVLFLNDNQLEAVPQSVCHLRNLSELYLSSNPGIRELPSELGQLANLWQLDIEDLNIANIPTEVKKEGPAAVLAYLRAHLRRAEPCRLLKMIVVGPPRQGKTAVLEALQTGRAGHFLPAESSIRTVAWTLERPSGVRANVDSVEFSVWDIGGPASMSTVNQCFFTDKAVYVVMWNLALGEEAVANLQSWLLNIEARAPNSAVVVVGTHLDLIDTKFRTERIATLRAYILALCRSPSGARASGYPDITWKHLHEVSCRTLEGLDGLRRLLFHVSCSMRDVSGSASGHRVVGRLIPKSYLVLQGAVLAERQRRDAADEVQYLTDLQLEQVIEQNPGSDIIEYEDLHTAISFLIETGTLLHLRTPVTACASSTSWTRCGCPECLERIIHIKSSRSVARNGVIRAEDLRMLLVGTGFTQQTEEQYFQFLAKFEIALPVASDSYLLPHLLPPKPAMDIHGFRQQTTNTIQRLFKMSFVPAGFWERFIARMLLSLTEMDLQTFENKKTAKSLRKRNTVIYSFAGTQQRNRCSTFRVRRSQTIYWKEGLLVTFDGGFLSVESSDVNWKRKKSGGIKILCQSETRDFSAMAFITDHVNSLIEQWFPALTASESDGTLLIEQYAPCPDCAGACERGPPGPRPLHYFNMEDCVLAAVEKDHVTCPNHPERPVSLQELVPEIFMTDLPARLFLEKAQLQCSEQEQDVLGQGGSGTIIYRAQYRGLPVAIKRFHFKKCRQQQALGRGTDTMVKHLQSMDASRNFSEFRQEASMLHSLQHPCIVALLGVSLHPLCFALQLAPCGSLNTVLEERAKGTRYMPLGHMLTFRAAYQIAAGLAYLHRKSIIFCDLKSDNILVWSLEVGDPVNIKLSDYGISRQSFHEGALGVEGTPGYQAPEIRPGIVYDEKVDMFSYGMVLYELLSGRRPVLGHHQLQIAKKLSKGIRPALGSPEEVQFHCLQTLMIECWDTKPEKRPLAMLLLRQMQEPSFPCFKYLLPCESHSQLFLSSQQGHSAVFWAGDNEHRNYTVVNIDKGQVEVRGMVCPGRRLSCQMKMENSLWTATEEQQIHIYSLKDMCPLSRPQRELSCPAVVTCMFPVPGNDDSLPLVFAGMADGLVAVYRLLDDMPLEGESYLCSHTLNKSVFRLEDHDPRQKPFAVRAMVLVRGGSELWYTNGPGLLVVDCVSLRAVRRLEPYAHPSSVASLTSSSGGGWAEEAVWCLDDLTNTLLMFHAASYQPCASYDCSDPNPLRDTFPVRSPAGVELPPPSPAPPSPCPSEELSPGGVTVLHSEDTGTQMVRRDDSLTDYCSMSSASSSASERLGHMGRSSSGALSSASAPFSTDGEEPPGEEEPAGHAPTEPRPAPEPPGRAPTPPSHAPPHLQAHSVLAVRGTVWIPRYASPARIA</sequence>
<feature type="compositionally biased region" description="Low complexity" evidence="7">
    <location>
        <begin position="1836"/>
        <end position="1845"/>
    </location>
</feature>
<dbReference type="PANTHER" id="PTHR48056:SF81">
    <property type="entry name" value="RECEPTOR PROTEIN-TYROSINE KINASE CEPR1"/>
    <property type="match status" value="1"/>
</dbReference>
<feature type="compositionally biased region" description="Acidic residues" evidence="7">
    <location>
        <begin position="1869"/>
        <end position="1878"/>
    </location>
</feature>
<dbReference type="InterPro" id="IPR000719">
    <property type="entry name" value="Prot_kinase_dom"/>
</dbReference>